<accession>A0A9D1MMG0</accession>
<dbReference type="InterPro" id="IPR023198">
    <property type="entry name" value="PGP-like_dom2"/>
</dbReference>
<dbReference type="SFLD" id="SFLDS00003">
    <property type="entry name" value="Haloacid_Dehalogenase"/>
    <property type="match status" value="1"/>
</dbReference>
<proteinExistence type="predicted"/>
<name>A0A9D1MMG0_9FIRM</name>
<dbReference type="GO" id="GO:0016791">
    <property type="term" value="F:phosphatase activity"/>
    <property type="evidence" value="ECO:0007669"/>
    <property type="project" value="TreeGrafter"/>
</dbReference>
<gene>
    <name evidence="1" type="ORF">IAB07_04410</name>
</gene>
<dbReference type="SFLD" id="SFLDG01129">
    <property type="entry name" value="C1.5:_HAD__Beta-PGM__Phosphata"/>
    <property type="match status" value="1"/>
</dbReference>
<protein>
    <submittedName>
        <fullName evidence="1">HAD family phosphatase</fullName>
    </submittedName>
</protein>
<dbReference type="PANTHER" id="PTHR18901:SF38">
    <property type="entry name" value="PSEUDOURIDINE-5'-PHOSPHATASE"/>
    <property type="match status" value="1"/>
</dbReference>
<dbReference type="CDD" id="cd07505">
    <property type="entry name" value="HAD_BPGM-like"/>
    <property type="match status" value="1"/>
</dbReference>
<evidence type="ECO:0000313" key="2">
    <source>
        <dbReference type="Proteomes" id="UP000824145"/>
    </source>
</evidence>
<dbReference type="SUPFAM" id="SSF56784">
    <property type="entry name" value="HAD-like"/>
    <property type="match status" value="1"/>
</dbReference>
<reference evidence="1" key="2">
    <citation type="journal article" date="2021" name="PeerJ">
        <title>Extensive microbial diversity within the chicken gut microbiome revealed by metagenomics and culture.</title>
        <authorList>
            <person name="Gilroy R."/>
            <person name="Ravi A."/>
            <person name="Getino M."/>
            <person name="Pursley I."/>
            <person name="Horton D.L."/>
            <person name="Alikhan N.F."/>
            <person name="Baker D."/>
            <person name="Gharbi K."/>
            <person name="Hall N."/>
            <person name="Watson M."/>
            <person name="Adriaenssens E.M."/>
            <person name="Foster-Nyarko E."/>
            <person name="Jarju S."/>
            <person name="Secka A."/>
            <person name="Antonio M."/>
            <person name="Oren A."/>
            <person name="Chaudhuri R.R."/>
            <person name="La Ragione R."/>
            <person name="Hildebrand F."/>
            <person name="Pallen M.J."/>
        </authorList>
    </citation>
    <scope>NUCLEOTIDE SEQUENCE</scope>
    <source>
        <strain evidence="1">9366</strain>
    </source>
</reference>
<dbReference type="AlphaFoldDB" id="A0A9D1MMG0"/>
<reference evidence="1" key="1">
    <citation type="submission" date="2020-10" db="EMBL/GenBank/DDBJ databases">
        <authorList>
            <person name="Gilroy R."/>
        </authorList>
    </citation>
    <scope>NUCLEOTIDE SEQUENCE</scope>
    <source>
        <strain evidence="1">9366</strain>
    </source>
</reference>
<dbReference type="InterPro" id="IPR041492">
    <property type="entry name" value="HAD_2"/>
</dbReference>
<dbReference type="Gene3D" id="3.40.50.1000">
    <property type="entry name" value="HAD superfamily/HAD-like"/>
    <property type="match status" value="1"/>
</dbReference>
<organism evidence="1 2">
    <name type="scientific">Candidatus Caccalectryoclostridium excrementigallinarum</name>
    <dbReference type="NCBI Taxonomy" id="2840710"/>
    <lineage>
        <taxon>Bacteria</taxon>
        <taxon>Bacillati</taxon>
        <taxon>Bacillota</taxon>
        <taxon>Clostridia</taxon>
        <taxon>Christensenellales</taxon>
        <taxon>Christensenellaceae</taxon>
        <taxon>Christensenellaceae incertae sedis</taxon>
        <taxon>Candidatus Caccalectryoclostridium</taxon>
    </lineage>
</organism>
<dbReference type="Proteomes" id="UP000824145">
    <property type="component" value="Unassembled WGS sequence"/>
</dbReference>
<dbReference type="NCBIfam" id="TIGR01509">
    <property type="entry name" value="HAD-SF-IA-v3"/>
    <property type="match status" value="1"/>
</dbReference>
<dbReference type="EMBL" id="DVNJ01000024">
    <property type="protein sequence ID" value="HIU62987.1"/>
    <property type="molecule type" value="Genomic_DNA"/>
</dbReference>
<comment type="caution">
    <text evidence="1">The sequence shown here is derived from an EMBL/GenBank/DDBJ whole genome shotgun (WGS) entry which is preliminary data.</text>
</comment>
<dbReference type="PANTHER" id="PTHR18901">
    <property type="entry name" value="2-DEOXYGLUCOSE-6-PHOSPHATE PHOSPHATASE 2"/>
    <property type="match status" value="1"/>
</dbReference>
<dbReference type="Gene3D" id="1.10.150.240">
    <property type="entry name" value="Putative phosphatase, domain 2"/>
    <property type="match status" value="1"/>
</dbReference>
<evidence type="ECO:0000313" key="1">
    <source>
        <dbReference type="EMBL" id="HIU62987.1"/>
    </source>
</evidence>
<sequence length="216" mass="24283">MNIYSFEGYIFDLDGTLLDSMEVWRKIYAAPFKEAGMSMPKNLLEQINHLSLNDSARLTVERTGLPFSPSELVQKWTGTARWVYAHDVRRKEGAKELLLELYRRGKRIGIATANPQGIFEACLKREGIADLFMSATSVDEVPRGKGFPDIYREEARRLGLSAGECLVFEDSHMGVRGAKDGGFAVVGVYDKQSEKFAAQMQKECDAYVRSLAELIE</sequence>
<dbReference type="InterPro" id="IPR036412">
    <property type="entry name" value="HAD-like_sf"/>
</dbReference>
<dbReference type="Pfam" id="PF13419">
    <property type="entry name" value="HAD_2"/>
    <property type="match status" value="1"/>
</dbReference>
<dbReference type="InterPro" id="IPR023214">
    <property type="entry name" value="HAD_sf"/>
</dbReference>
<dbReference type="InterPro" id="IPR006439">
    <property type="entry name" value="HAD-SF_hydro_IA"/>
</dbReference>